<gene>
    <name evidence="4" type="ORF">ERS852406_01217</name>
</gene>
<evidence type="ECO:0000313" key="4">
    <source>
        <dbReference type="EMBL" id="CUO07344.1"/>
    </source>
</evidence>
<evidence type="ECO:0000259" key="3">
    <source>
        <dbReference type="Pfam" id="PF20693"/>
    </source>
</evidence>
<dbReference type="AlphaFoldDB" id="A0A174C2I9"/>
<dbReference type="InterPro" id="IPR048428">
    <property type="entry name" value="YobI-NTPase"/>
</dbReference>
<reference evidence="4 5" key="1">
    <citation type="submission" date="2015-09" db="EMBL/GenBank/DDBJ databases">
        <authorList>
            <consortium name="Pathogen Informatics"/>
        </authorList>
    </citation>
    <scope>NUCLEOTIDE SEQUENCE [LARGE SCALE GENOMIC DNA]</scope>
    <source>
        <strain evidence="4 5">2789STDY5608849</strain>
    </source>
</reference>
<protein>
    <recommendedName>
        <fullName evidence="3">YobI-like P-loop NTPase domain-containing protein</fullName>
    </recommendedName>
</protein>
<keyword evidence="2" id="KW-0812">Transmembrane</keyword>
<dbReference type="EMBL" id="CYYV01000005">
    <property type="protein sequence ID" value="CUO07344.1"/>
    <property type="molecule type" value="Genomic_DNA"/>
</dbReference>
<feature type="transmembrane region" description="Helical" evidence="2">
    <location>
        <begin position="133"/>
        <end position="154"/>
    </location>
</feature>
<keyword evidence="1" id="KW-0175">Coiled coil</keyword>
<feature type="domain" description="YobI-like P-loop NTPase" evidence="3">
    <location>
        <begin position="21"/>
        <end position="407"/>
    </location>
</feature>
<organism evidence="4 5">
    <name type="scientific">Fusicatenibacter saccharivorans</name>
    <dbReference type="NCBI Taxonomy" id="1150298"/>
    <lineage>
        <taxon>Bacteria</taxon>
        <taxon>Bacillati</taxon>
        <taxon>Bacillota</taxon>
        <taxon>Clostridia</taxon>
        <taxon>Lachnospirales</taxon>
        <taxon>Lachnospiraceae</taxon>
        <taxon>Fusicatenibacter</taxon>
    </lineage>
</organism>
<accession>A0A174C2I9</accession>
<dbReference type="Pfam" id="PF20693">
    <property type="entry name" value="YobI-ATPase"/>
    <property type="match status" value="1"/>
</dbReference>
<dbReference type="Proteomes" id="UP000095706">
    <property type="component" value="Unassembled WGS sequence"/>
</dbReference>
<dbReference type="RefSeq" id="WP_055227059.1">
    <property type="nucleotide sequence ID" value="NZ_CAXSRP010000003.1"/>
</dbReference>
<evidence type="ECO:0000313" key="5">
    <source>
        <dbReference type="Proteomes" id="UP000095706"/>
    </source>
</evidence>
<feature type="transmembrane region" description="Helical" evidence="2">
    <location>
        <begin position="174"/>
        <end position="198"/>
    </location>
</feature>
<evidence type="ECO:0000256" key="1">
    <source>
        <dbReference type="SAM" id="Coils"/>
    </source>
</evidence>
<feature type="coiled-coil region" evidence="1">
    <location>
        <begin position="512"/>
        <end position="560"/>
    </location>
</feature>
<dbReference type="SUPFAM" id="SSF52540">
    <property type="entry name" value="P-loop containing nucleoside triphosphate hydrolases"/>
    <property type="match status" value="1"/>
</dbReference>
<sequence length="1208" mass="141991">MGYSEYKDLTPINNISNGEEYLNALEWALNNPKVKNIALAGPYGAGKSSIIETYLNREKDKKNIYEQHKFAKKYLKISMATFIEAHNNEGNETKIEIDADEVEEGILKQLFYKVEHKKIPQSRYRKLQPIHSINVLLGVIAFSVILIMFGGIFVPDICKNIWDKIDAFAMKYSWLSGKTVGVAISLGIVGIGITSYLAKIIMSRFHVKELKLPADTTLQSSEDAEESVFNKNLDEIMYFFEETQYQLIFFEDLDRLENRKIFVHLRELNNLLNNDDAIKHKPIVFVYAVRDDIFTREDRTKFFDFIIPVIPVVNATNSGEILLEKLDDAKRHGIYHDISQGFVLDVAPFISDMRVLQNIYNEFVVYKKTLQTEQHLNLSDEQMMAIIMFKNLYPRDFADIQGEDGIIKKAFQDKNSYIIEKREKWKEKIEYNKELIEKVSEDTLKSIKELKYAMLIAITEGKGVTRNFTDSSYLRRDSGIFAVNILSDDFDLRQLQEKECQCTVYISFSGSINDMETDEKELEKYIERWEKLKEYNEKSLEGLQEEIEQIKYEQKKLSSRSLQWLIENDSSENVLSKEVKDNKFLVFLFRRGYLDEKYANYINYFKGNSITTNDMNFILAVKNQEPQPFDYQLTKIEQVIQRLQDYEFEQKAIYNFQIIEELLGEEKISKKLEVFVQQLADGEETSWQFIGEFVDKTKYQAKFIQILSAKWNSMWEYISRQNTMTYGRQVYYLKLIIEYVDEKELSLLNVENCITSYFEKHEDILQQLNDVGSNKIIAAISNCDVCFEKLNIANVSDDIVEYIFDNCCFKLNDCMVRNVISYKKKNLLNMFENQPYSTIIKLEYKPLIEYVHENMKEYIEAVVLKKTIIEDENEDIIDLLRRILEESDLCASVICLENFEIEKLADCLEQEIQNKRDKVKVVWNTLLEQNKIGISWENTMLYWKYYSISNYLKKFIEVNVDKLSVEKNNYVTDNFAKDIINAKFEDSVLKKLLPVLPMKTFDLDVEQLPENILAIMVECNYFGYTIEYYQSIAERNEDIAVEYIVKNQAEFYNSLEDFPMTKNVLERLLFEQKIPMDNREELFEKYAKTYMTEKIALNMNAEGFKVTKTLFDIAWEILSENQKERLMIANLELLNVDDMEKCFGELSGQYSVLSERTKRCKVKLDNTENNRKLVNYLEKIGYITSSWEEKTDSNGQVIIIGCRIKQKR</sequence>
<evidence type="ECO:0000256" key="2">
    <source>
        <dbReference type="SAM" id="Phobius"/>
    </source>
</evidence>
<keyword evidence="2" id="KW-0472">Membrane</keyword>
<proteinExistence type="predicted"/>
<keyword evidence="2" id="KW-1133">Transmembrane helix</keyword>
<name>A0A174C2I9_9FIRM</name>
<dbReference type="InterPro" id="IPR027417">
    <property type="entry name" value="P-loop_NTPase"/>
</dbReference>